<protein>
    <submittedName>
        <fullName evidence="5">MarR family transcriptional regulator</fullName>
    </submittedName>
</protein>
<dbReference type="SMART" id="SM00347">
    <property type="entry name" value="HTH_MARR"/>
    <property type="match status" value="2"/>
</dbReference>
<feature type="domain" description="HTH marR-type" evidence="4">
    <location>
        <begin position="1"/>
        <end position="140"/>
    </location>
</feature>
<dbReference type="PANTHER" id="PTHR33164:SF99">
    <property type="entry name" value="MARR FAMILY REGULATORY PROTEIN"/>
    <property type="match status" value="1"/>
</dbReference>
<keyword evidence="2" id="KW-0238">DNA-binding</keyword>
<gene>
    <name evidence="5" type="ORF">GS424_003950</name>
</gene>
<organism evidence="5 6">
    <name type="scientific">Eggerthella guodeyinii</name>
    <dbReference type="NCBI Taxonomy" id="2690837"/>
    <lineage>
        <taxon>Bacteria</taxon>
        <taxon>Bacillati</taxon>
        <taxon>Actinomycetota</taxon>
        <taxon>Coriobacteriia</taxon>
        <taxon>Eggerthellales</taxon>
        <taxon>Eggerthellaceae</taxon>
        <taxon>Eggerthella</taxon>
    </lineage>
</organism>
<dbReference type="KEGG" id="egd:GS424_003950"/>
<name>A0A6L7IVK9_9ACTN</name>
<keyword evidence="1" id="KW-0805">Transcription regulation</keyword>
<dbReference type="PROSITE" id="PS50995">
    <property type="entry name" value="HTH_MARR_2"/>
    <property type="match status" value="2"/>
</dbReference>
<reference evidence="5 6" key="1">
    <citation type="submission" date="2020-10" db="EMBL/GenBank/DDBJ databases">
        <title>Eggerthella sp. nov., isolated from human feces.</title>
        <authorList>
            <person name="Yajun G."/>
        </authorList>
    </citation>
    <scope>NUCLEOTIDE SEQUENCE [LARGE SCALE GENOMIC DNA]</scope>
    <source>
        <strain evidence="5 6">HF-1101</strain>
    </source>
</reference>
<dbReference type="Pfam" id="PF22381">
    <property type="entry name" value="Staph_reg_Sar_Rot"/>
    <property type="match status" value="1"/>
</dbReference>
<evidence type="ECO:0000256" key="3">
    <source>
        <dbReference type="ARBA" id="ARBA00023163"/>
    </source>
</evidence>
<evidence type="ECO:0000313" key="5">
    <source>
        <dbReference type="EMBL" id="QOS69010.1"/>
    </source>
</evidence>
<dbReference type="EMBL" id="CP063310">
    <property type="protein sequence ID" value="QOS69010.1"/>
    <property type="molecule type" value="Genomic_DNA"/>
</dbReference>
<dbReference type="GO" id="GO:0003700">
    <property type="term" value="F:DNA-binding transcription factor activity"/>
    <property type="evidence" value="ECO:0007669"/>
    <property type="project" value="InterPro"/>
</dbReference>
<dbReference type="InterPro" id="IPR036390">
    <property type="entry name" value="WH_DNA-bd_sf"/>
</dbReference>
<dbReference type="AlphaFoldDB" id="A0A6L7IVK9"/>
<dbReference type="Gene3D" id="1.10.10.10">
    <property type="entry name" value="Winged helix-like DNA-binding domain superfamily/Winged helix DNA-binding domain"/>
    <property type="match status" value="2"/>
</dbReference>
<dbReference type="Pfam" id="PF01047">
    <property type="entry name" value="MarR"/>
    <property type="match status" value="1"/>
</dbReference>
<dbReference type="PRINTS" id="PR00598">
    <property type="entry name" value="HTHMARR"/>
</dbReference>
<dbReference type="GO" id="GO:0003677">
    <property type="term" value="F:DNA binding"/>
    <property type="evidence" value="ECO:0007669"/>
    <property type="project" value="UniProtKB-KW"/>
</dbReference>
<dbReference type="RefSeq" id="WP_160943406.1">
    <property type="nucleotide sequence ID" value="NZ_CP063310.1"/>
</dbReference>
<dbReference type="InterPro" id="IPR039422">
    <property type="entry name" value="MarR/SlyA-like"/>
</dbReference>
<evidence type="ECO:0000313" key="6">
    <source>
        <dbReference type="Proteomes" id="UP000478463"/>
    </source>
</evidence>
<dbReference type="InterPro" id="IPR055166">
    <property type="entry name" value="Transc_reg_Sar_Rot_HTH"/>
</dbReference>
<sequence length="290" mass="32321">MKVKVSEHHIDIVSVNALLCNAVEAEVSQACDLTVSQYRALLRLVVNRKPMRMTELAKQLFLSQSAVTAAVTRLEERGAIKRVDSAADRRTVLVELTAKGAETIVAADKAVTGHIVAIKELLDERVAAAMLQRCAEVVDHYDIARVENDRIRADSAFFDTLLIVQSHIAIATKAHGLSVGEYRVLYLLSLMHDGARPSTLSSELVMRTNDVTVATNKLIEADLVKRSRDPRDRRAFILEITSKGYEVANKTAFAVATRVRHLYPTEIEILDVHDSLSHTLMNRFRQQRGI</sequence>
<accession>A0A6L7IVK9</accession>
<evidence type="ECO:0000256" key="1">
    <source>
        <dbReference type="ARBA" id="ARBA00023015"/>
    </source>
</evidence>
<dbReference type="Proteomes" id="UP000478463">
    <property type="component" value="Chromosome"/>
</dbReference>
<dbReference type="PANTHER" id="PTHR33164">
    <property type="entry name" value="TRANSCRIPTIONAL REGULATOR, MARR FAMILY"/>
    <property type="match status" value="1"/>
</dbReference>
<dbReference type="SUPFAM" id="SSF46785">
    <property type="entry name" value="Winged helix' DNA-binding domain"/>
    <property type="match status" value="2"/>
</dbReference>
<feature type="domain" description="HTH marR-type" evidence="4">
    <location>
        <begin position="154"/>
        <end position="286"/>
    </location>
</feature>
<evidence type="ECO:0000259" key="4">
    <source>
        <dbReference type="PROSITE" id="PS50995"/>
    </source>
</evidence>
<evidence type="ECO:0000256" key="2">
    <source>
        <dbReference type="ARBA" id="ARBA00023125"/>
    </source>
</evidence>
<dbReference type="InterPro" id="IPR036388">
    <property type="entry name" value="WH-like_DNA-bd_sf"/>
</dbReference>
<proteinExistence type="predicted"/>
<dbReference type="GO" id="GO:0006950">
    <property type="term" value="P:response to stress"/>
    <property type="evidence" value="ECO:0007669"/>
    <property type="project" value="TreeGrafter"/>
</dbReference>
<dbReference type="InterPro" id="IPR000835">
    <property type="entry name" value="HTH_MarR-typ"/>
</dbReference>
<keyword evidence="3" id="KW-0804">Transcription</keyword>